<evidence type="ECO:0000256" key="13">
    <source>
        <dbReference type="ARBA" id="ARBA00022842"/>
    </source>
</evidence>
<keyword evidence="12" id="KW-0418">Kinase</keyword>
<evidence type="ECO:0000313" key="16">
    <source>
        <dbReference type="Proteomes" id="UP000320404"/>
    </source>
</evidence>
<dbReference type="EC" id="2.7.3.9" evidence="5"/>
<keyword evidence="15" id="KW-0670">Pyruvate</keyword>
<dbReference type="InterPro" id="IPR040442">
    <property type="entry name" value="Pyrv_kinase-like_dom_sf"/>
</dbReference>
<evidence type="ECO:0000256" key="2">
    <source>
        <dbReference type="ARBA" id="ARBA00001946"/>
    </source>
</evidence>
<dbReference type="SUPFAM" id="SSF47831">
    <property type="entry name" value="Enzyme I of the PEP:sugar phosphotransferase system HPr-binding (sub)domain"/>
    <property type="match status" value="1"/>
</dbReference>
<dbReference type="InterPro" id="IPR029016">
    <property type="entry name" value="GAF-like_dom_sf"/>
</dbReference>
<evidence type="ECO:0000256" key="5">
    <source>
        <dbReference type="ARBA" id="ARBA00012232"/>
    </source>
</evidence>
<evidence type="ECO:0000256" key="12">
    <source>
        <dbReference type="ARBA" id="ARBA00022777"/>
    </source>
</evidence>
<evidence type="ECO:0000256" key="7">
    <source>
        <dbReference type="ARBA" id="ARBA00022490"/>
    </source>
</evidence>
<dbReference type="PANTHER" id="PTHR46244:SF1">
    <property type="entry name" value="PHOSPHOENOLPYRUVATE-DEPENDENT PHOSPHOTRANSFERASE SYSTEM"/>
    <property type="match status" value="1"/>
</dbReference>
<name>A0A520S795_9GAMM</name>
<keyword evidence="7" id="KW-0963">Cytoplasm</keyword>
<dbReference type="InterPro" id="IPR036637">
    <property type="entry name" value="Phosphohistidine_dom_sf"/>
</dbReference>
<dbReference type="GO" id="GO:0008965">
    <property type="term" value="F:phosphoenolpyruvate-protein phosphotransferase activity"/>
    <property type="evidence" value="ECO:0007669"/>
    <property type="project" value="UniProtKB-EC"/>
</dbReference>
<dbReference type="SMART" id="SM00065">
    <property type="entry name" value="GAF"/>
    <property type="match status" value="1"/>
</dbReference>
<dbReference type="GO" id="GO:0016301">
    <property type="term" value="F:kinase activity"/>
    <property type="evidence" value="ECO:0007669"/>
    <property type="project" value="UniProtKB-KW"/>
</dbReference>
<dbReference type="InterPro" id="IPR000121">
    <property type="entry name" value="PEP_util_C"/>
</dbReference>
<reference evidence="15 16" key="1">
    <citation type="submission" date="2019-02" db="EMBL/GenBank/DDBJ databases">
        <title>Prokaryotic population dynamics and viral predation in marine succession experiment using metagenomics: the confinement effect.</title>
        <authorList>
            <person name="Haro-Moreno J.M."/>
            <person name="Rodriguez-Valera F."/>
            <person name="Lopez-Perez M."/>
        </authorList>
    </citation>
    <scope>NUCLEOTIDE SEQUENCE [LARGE SCALE GENOMIC DNA]</scope>
    <source>
        <strain evidence="15">MED-G158</strain>
    </source>
</reference>
<comment type="cofactor">
    <cofactor evidence="2">
        <name>Mg(2+)</name>
        <dbReference type="ChEBI" id="CHEBI:18420"/>
    </cofactor>
</comment>
<dbReference type="GO" id="GO:0005737">
    <property type="term" value="C:cytoplasm"/>
    <property type="evidence" value="ECO:0007669"/>
    <property type="project" value="UniProtKB-SubCell"/>
</dbReference>
<organism evidence="15 16">
    <name type="scientific">OM182 bacterium</name>
    <dbReference type="NCBI Taxonomy" id="2510334"/>
    <lineage>
        <taxon>Bacteria</taxon>
        <taxon>Pseudomonadati</taxon>
        <taxon>Pseudomonadota</taxon>
        <taxon>Gammaproteobacteria</taxon>
        <taxon>OMG group</taxon>
        <taxon>OM182 clade</taxon>
    </lineage>
</organism>
<keyword evidence="9 15" id="KW-0808">Transferase</keyword>
<comment type="catalytic activity">
    <reaction evidence="1">
        <text>L-histidyl-[protein] + phosphoenolpyruvate = N(pros)-phospho-L-histidyl-[protein] + pyruvate</text>
        <dbReference type="Rhea" id="RHEA:23880"/>
        <dbReference type="Rhea" id="RHEA-COMP:9745"/>
        <dbReference type="Rhea" id="RHEA-COMP:9746"/>
        <dbReference type="ChEBI" id="CHEBI:15361"/>
        <dbReference type="ChEBI" id="CHEBI:29979"/>
        <dbReference type="ChEBI" id="CHEBI:58702"/>
        <dbReference type="ChEBI" id="CHEBI:64837"/>
        <dbReference type="EC" id="2.7.3.9"/>
    </reaction>
</comment>
<evidence type="ECO:0000256" key="3">
    <source>
        <dbReference type="ARBA" id="ARBA00004496"/>
    </source>
</evidence>
<dbReference type="EMBL" id="SHAH01000001">
    <property type="protein sequence ID" value="RZO78314.1"/>
    <property type="molecule type" value="Genomic_DNA"/>
</dbReference>
<sequence length="757" mass="83206">MLEQLRGIVQEVNAAQDLQSALDIIVRRVRESLATEVCSIFLYDTDLNAHVLMASEGLNKEAVGHVSLAVGEGLVGLVAKHAEPINLRDASTHPSFHYIQETGEESFHSFLGVPIIHHRNVLGVVVVQHAQLRGFDEGEEAFLITLSAQLAGVIASAEATGAIEGVSPSGHKISDTVFGGVSGASGVAIGKIVVVFPKANLYQVPVRRARDIDQEIGYFTSSLNKVRDDMRNMHERLAGRVAEEERQLFDVYLHMLDDDALGNEVVERIRSGHWAQGALAEVAREHVRTFEMMSDEYLRERAVDIKDLCSRVLFYLQQGEQVETEYFEDTILVGEEVTPAMLAEVSKSKLKGIVSVKGSGNSHVAILARTMGIPTVMGVVDLPINQLDGREVILDGYKGEIIGNPSDTVRTRYENTIKEQAELIADLEELKDLPCITADDHRVHLWVNTGLIADVAHSLDQGAEGVGLFRTEVPFLLSERFPSEQEQTDIYREQLAAFSPMPVTMRTLDIGGDKALSYFPIEEENPFLGWRGIRVTLDHPEIFTAQIRAMMRASIGLENLQIMLPMISNVNEVNSSMQLIKKAHRELTQEGLEVKFPPVGVMIEVPAAVYQTRALASMVDFVSVGSNDLTQYLLAVDRNNPRVANLYSAFHPAVLHALYHVVSEAQKVGKQVSICGEMAGDPGAAVLLLAMGFDVLSMNAATLLKVKSVIRSVSLDAAQDLLDQVMQMDDAQMIRSAVDLTLYNAGVDRLLRSSRTN</sequence>
<dbReference type="Pfam" id="PF02896">
    <property type="entry name" value="PEP-utilizers_C"/>
    <property type="match status" value="1"/>
</dbReference>
<dbReference type="PANTHER" id="PTHR46244">
    <property type="entry name" value="PHOSPHOENOLPYRUVATE-PROTEIN PHOSPHOTRANSFERASE"/>
    <property type="match status" value="1"/>
</dbReference>
<protein>
    <recommendedName>
        <fullName evidence="5">phosphoenolpyruvate--protein phosphotransferase</fullName>
        <ecNumber evidence="5">2.7.3.9</ecNumber>
    </recommendedName>
</protein>
<dbReference type="InterPro" id="IPR008279">
    <property type="entry name" value="PEP-util_enz_mobile_dom"/>
</dbReference>
<dbReference type="SUPFAM" id="SSF52009">
    <property type="entry name" value="Phosphohistidine domain"/>
    <property type="match status" value="1"/>
</dbReference>
<keyword evidence="8" id="KW-0762">Sugar transport</keyword>
<evidence type="ECO:0000313" key="15">
    <source>
        <dbReference type="EMBL" id="RZO78314.1"/>
    </source>
</evidence>
<keyword evidence="11" id="KW-0479">Metal-binding</keyword>
<dbReference type="InterPro" id="IPR003018">
    <property type="entry name" value="GAF"/>
</dbReference>
<dbReference type="InterPro" id="IPR006318">
    <property type="entry name" value="PTS_EI-like"/>
</dbReference>
<dbReference type="Pfam" id="PF00391">
    <property type="entry name" value="PEP-utilizers"/>
    <property type="match status" value="1"/>
</dbReference>
<dbReference type="InterPro" id="IPR008731">
    <property type="entry name" value="PTS_EIN"/>
</dbReference>
<dbReference type="PRINTS" id="PR01736">
    <property type="entry name" value="PHPHTRNFRASE"/>
</dbReference>
<evidence type="ECO:0000259" key="14">
    <source>
        <dbReference type="SMART" id="SM00065"/>
    </source>
</evidence>
<comment type="caution">
    <text evidence="15">The sequence shown here is derived from an EMBL/GenBank/DDBJ whole genome shotgun (WGS) entry which is preliminary data.</text>
</comment>
<keyword evidence="10" id="KW-0598">Phosphotransferase system</keyword>
<comment type="subcellular location">
    <subcellularLocation>
        <location evidence="3">Cytoplasm</location>
    </subcellularLocation>
</comment>
<evidence type="ECO:0000256" key="1">
    <source>
        <dbReference type="ARBA" id="ARBA00000683"/>
    </source>
</evidence>
<dbReference type="GO" id="GO:0009401">
    <property type="term" value="P:phosphoenolpyruvate-dependent sugar phosphotransferase system"/>
    <property type="evidence" value="ECO:0007669"/>
    <property type="project" value="UniProtKB-KW"/>
</dbReference>
<dbReference type="Pfam" id="PF01590">
    <property type="entry name" value="GAF"/>
    <property type="match status" value="1"/>
</dbReference>
<keyword evidence="13" id="KW-0460">Magnesium</keyword>
<dbReference type="PROSITE" id="PS00742">
    <property type="entry name" value="PEP_ENZYMES_2"/>
    <property type="match status" value="1"/>
</dbReference>
<proteinExistence type="inferred from homology"/>
<comment type="similarity">
    <text evidence="4">Belongs to the PEP-utilizing enzyme family.</text>
</comment>
<evidence type="ECO:0000256" key="10">
    <source>
        <dbReference type="ARBA" id="ARBA00022683"/>
    </source>
</evidence>
<dbReference type="SUPFAM" id="SSF55781">
    <property type="entry name" value="GAF domain-like"/>
    <property type="match status" value="1"/>
</dbReference>
<dbReference type="InterPro" id="IPR050499">
    <property type="entry name" value="PEP-utilizing_PTS_enzyme"/>
</dbReference>
<dbReference type="InterPro" id="IPR023151">
    <property type="entry name" value="PEP_util_CS"/>
</dbReference>
<dbReference type="NCBIfam" id="NF008283">
    <property type="entry name" value="PRK11061.1"/>
    <property type="match status" value="1"/>
</dbReference>
<evidence type="ECO:0000256" key="9">
    <source>
        <dbReference type="ARBA" id="ARBA00022679"/>
    </source>
</evidence>
<evidence type="ECO:0000256" key="11">
    <source>
        <dbReference type="ARBA" id="ARBA00022723"/>
    </source>
</evidence>
<dbReference type="InterPro" id="IPR036618">
    <property type="entry name" value="PtsI_HPr-bd_sf"/>
</dbReference>
<dbReference type="SUPFAM" id="SSF51621">
    <property type="entry name" value="Phosphoenolpyruvate/pyruvate domain"/>
    <property type="match status" value="1"/>
</dbReference>
<dbReference type="Proteomes" id="UP000320404">
    <property type="component" value="Unassembled WGS sequence"/>
</dbReference>
<dbReference type="Pfam" id="PF05524">
    <property type="entry name" value="PEP-utilisers_N"/>
    <property type="match status" value="1"/>
</dbReference>
<dbReference type="Gene3D" id="3.20.20.60">
    <property type="entry name" value="Phosphoenolpyruvate-binding domains"/>
    <property type="match status" value="1"/>
</dbReference>
<accession>A0A520S795</accession>
<keyword evidence="6" id="KW-0813">Transport</keyword>
<dbReference type="AlphaFoldDB" id="A0A520S795"/>
<dbReference type="Gene3D" id="3.50.30.10">
    <property type="entry name" value="Phosphohistidine domain"/>
    <property type="match status" value="1"/>
</dbReference>
<dbReference type="Gene3D" id="1.10.274.10">
    <property type="entry name" value="PtsI, HPr-binding domain"/>
    <property type="match status" value="1"/>
</dbReference>
<evidence type="ECO:0000256" key="6">
    <source>
        <dbReference type="ARBA" id="ARBA00022448"/>
    </source>
</evidence>
<dbReference type="NCBIfam" id="TIGR01417">
    <property type="entry name" value="PTS_I_fam"/>
    <property type="match status" value="1"/>
</dbReference>
<gene>
    <name evidence="15" type="primary">ptsP</name>
    <name evidence="15" type="ORF">EVA69_00125</name>
</gene>
<feature type="domain" description="GAF" evidence="14">
    <location>
        <begin position="17"/>
        <end position="164"/>
    </location>
</feature>
<dbReference type="InterPro" id="IPR015813">
    <property type="entry name" value="Pyrv/PenolPyrv_kinase-like_dom"/>
</dbReference>
<dbReference type="Gene3D" id="3.30.450.40">
    <property type="match status" value="1"/>
</dbReference>
<dbReference type="GO" id="GO:0046872">
    <property type="term" value="F:metal ion binding"/>
    <property type="evidence" value="ECO:0007669"/>
    <property type="project" value="UniProtKB-KW"/>
</dbReference>
<evidence type="ECO:0000256" key="8">
    <source>
        <dbReference type="ARBA" id="ARBA00022597"/>
    </source>
</evidence>
<evidence type="ECO:0000256" key="4">
    <source>
        <dbReference type="ARBA" id="ARBA00007837"/>
    </source>
</evidence>